<evidence type="ECO:0000256" key="3">
    <source>
        <dbReference type="ARBA" id="ARBA00022692"/>
    </source>
</evidence>
<reference evidence="12" key="1">
    <citation type="journal article" date="2017" name="bioRxiv">
        <title>Comparative analysis of the genomes of Stylophora pistillata and Acropora digitifera provides evidence for extensive differences between species of corals.</title>
        <authorList>
            <person name="Voolstra C.R."/>
            <person name="Li Y."/>
            <person name="Liew Y.J."/>
            <person name="Baumgarten S."/>
            <person name="Zoccola D."/>
            <person name="Flot J.-F."/>
            <person name="Tambutte S."/>
            <person name="Allemand D."/>
            <person name="Aranda M."/>
        </authorList>
    </citation>
    <scope>NUCLEOTIDE SEQUENCE [LARGE SCALE GENOMIC DNA]</scope>
</reference>
<dbReference type="EMBL" id="LSMT01000009">
    <property type="protein sequence ID" value="PFX33691.1"/>
    <property type="molecule type" value="Genomic_DNA"/>
</dbReference>
<dbReference type="STRING" id="50429.A0A2B4SUY4"/>
<evidence type="ECO:0000256" key="10">
    <source>
        <dbReference type="SAM" id="Phobius"/>
    </source>
</evidence>
<keyword evidence="12" id="KW-1185">Reference proteome</keyword>
<evidence type="ECO:0000256" key="5">
    <source>
        <dbReference type="ARBA" id="ARBA00022968"/>
    </source>
</evidence>
<proteinExistence type="inferred from homology"/>
<keyword evidence="3 10" id="KW-0812">Transmembrane</keyword>
<feature type="transmembrane region" description="Helical" evidence="10">
    <location>
        <begin position="28"/>
        <end position="48"/>
    </location>
</feature>
<evidence type="ECO:0000256" key="1">
    <source>
        <dbReference type="ARBA" id="ARBA00004323"/>
    </source>
</evidence>
<comment type="caution">
    <text evidence="11">The sequence shown here is derived from an EMBL/GenBank/DDBJ whole genome shotgun (WGS) entry which is preliminary data.</text>
</comment>
<keyword evidence="6 10" id="KW-1133">Transmembrane helix</keyword>
<keyword evidence="4" id="KW-0378">Hydrolase</keyword>
<dbReference type="PANTHER" id="PTHR13572:SF4">
    <property type="entry name" value="RE57134P"/>
    <property type="match status" value="1"/>
</dbReference>
<keyword evidence="7" id="KW-0333">Golgi apparatus</keyword>
<dbReference type="Pfam" id="PF16317">
    <property type="entry name" value="Glyco_hydro_99"/>
    <property type="match status" value="1"/>
</dbReference>
<feature type="compositionally biased region" description="Basic and acidic residues" evidence="9">
    <location>
        <begin position="89"/>
        <end position="115"/>
    </location>
</feature>
<dbReference type="InterPro" id="IPR026071">
    <property type="entry name" value="Glyco_Hydrolase_99"/>
</dbReference>
<dbReference type="FunFam" id="3.20.20.80:FF:000177">
    <property type="entry name" value="MANEAL isoform 4"/>
    <property type="match status" value="1"/>
</dbReference>
<comment type="subcellular location">
    <subcellularLocation>
        <location evidence="1">Golgi apparatus membrane</location>
        <topology evidence="1">Single-pass type II membrane protein</topology>
    </subcellularLocation>
</comment>
<evidence type="ECO:0000256" key="6">
    <source>
        <dbReference type="ARBA" id="ARBA00022989"/>
    </source>
</evidence>
<dbReference type="GO" id="GO:0004559">
    <property type="term" value="F:alpha-mannosidase activity"/>
    <property type="evidence" value="ECO:0007669"/>
    <property type="project" value="TreeGrafter"/>
</dbReference>
<dbReference type="CDD" id="cd11574">
    <property type="entry name" value="GH99"/>
    <property type="match status" value="1"/>
</dbReference>
<comment type="similarity">
    <text evidence="2">Belongs to the glycosyl hydrolase 99 family.</text>
</comment>
<evidence type="ECO:0000313" key="11">
    <source>
        <dbReference type="EMBL" id="PFX33691.1"/>
    </source>
</evidence>
<dbReference type="AlphaFoldDB" id="A0A2B4SUY4"/>
<sequence length="479" mass="55489">MSLQFSKQLVWKRVEETSRSFDQGKRRVLFVAVLVLFLLGCLATFTVISSEERRDGTPKVLNPQEREEDLNLKGSDDELPSETNQTSQEVDHEEGNQETMDINHAKEENPSTPNKEHVYEEDLFPEPNYNIHIFYYAWYGNPEHDGQYVHWNHRFLPHWNPDIARRYKQGSHTPPDDIGSNFYPALGPYSSKDPSVITDHMRQMRTAGVGVVVLSWYPPGKADNEGIPSDSLVPTLLNAADKYKLKVTLHIEPYKDRNDKTLHDDVKYIIDTYGKHKAFYKYTVQDGRDLPMLYVYDSYHTPAESWAQLLTPGGSHSVRNTEYDCTFIALMVEMNHRKYIDTGGFDGFYTYFATDRFTYGSTWRFWPQLRSVAEQTKSLFIPSVGAGYIDTGVRPWNSENTRARNNGNYYRNSWKAALQTKPQIISITSFNEWHEGTQIEEAIPKSQDGLVYKDYKPNSPDFYLKLTKEYVDKFAAMHK</sequence>
<evidence type="ECO:0000256" key="7">
    <source>
        <dbReference type="ARBA" id="ARBA00023034"/>
    </source>
</evidence>
<dbReference type="PANTHER" id="PTHR13572">
    <property type="entry name" value="ENDO-ALPHA-1,2-MANNOSIDASE"/>
    <property type="match status" value="1"/>
</dbReference>
<feature type="region of interest" description="Disordered" evidence="9">
    <location>
        <begin position="53"/>
        <end position="115"/>
    </location>
</feature>
<evidence type="ECO:0000256" key="8">
    <source>
        <dbReference type="ARBA" id="ARBA00023136"/>
    </source>
</evidence>
<keyword evidence="5" id="KW-0735">Signal-anchor</keyword>
<gene>
    <name evidence="11" type="primary">MANEA</name>
    <name evidence="11" type="ORF">AWC38_SpisGene1406</name>
</gene>
<dbReference type="Gene3D" id="3.20.20.80">
    <property type="entry name" value="Glycosidases"/>
    <property type="match status" value="1"/>
</dbReference>
<evidence type="ECO:0000256" key="9">
    <source>
        <dbReference type="SAM" id="MobiDB-lite"/>
    </source>
</evidence>
<dbReference type="OrthoDB" id="406152at2759"/>
<evidence type="ECO:0000313" key="12">
    <source>
        <dbReference type="Proteomes" id="UP000225706"/>
    </source>
</evidence>
<accession>A0A2B4SUY4</accession>
<dbReference type="Proteomes" id="UP000225706">
    <property type="component" value="Unassembled WGS sequence"/>
</dbReference>
<evidence type="ECO:0000256" key="2">
    <source>
        <dbReference type="ARBA" id="ARBA00009559"/>
    </source>
</evidence>
<keyword evidence="8 10" id="KW-0472">Membrane</keyword>
<organism evidence="11 12">
    <name type="scientific">Stylophora pistillata</name>
    <name type="common">Smooth cauliflower coral</name>
    <dbReference type="NCBI Taxonomy" id="50429"/>
    <lineage>
        <taxon>Eukaryota</taxon>
        <taxon>Metazoa</taxon>
        <taxon>Cnidaria</taxon>
        <taxon>Anthozoa</taxon>
        <taxon>Hexacorallia</taxon>
        <taxon>Scleractinia</taxon>
        <taxon>Astrocoeniina</taxon>
        <taxon>Pocilloporidae</taxon>
        <taxon>Stylophora</taxon>
    </lineage>
</organism>
<evidence type="ECO:0000256" key="4">
    <source>
        <dbReference type="ARBA" id="ARBA00022801"/>
    </source>
</evidence>
<dbReference type="GO" id="GO:0000139">
    <property type="term" value="C:Golgi membrane"/>
    <property type="evidence" value="ECO:0007669"/>
    <property type="project" value="UniProtKB-SubCell"/>
</dbReference>
<name>A0A2B4SUY4_STYPI</name>
<protein>
    <submittedName>
        <fullName evidence="11">Glycoprotein endo-alpha-1,2-mannosidase</fullName>
    </submittedName>
</protein>